<sequence length="122" mass="13654">MAEWPTLLVTTWFVAEPSLTDDAHQLYTARVGAIPPEAAEVHFISASPVSAEDPHLLAMLRETASYEGLDPARLELFTLRCALTFDPACEDEVHQQLFFCGPTERDPFPGFQSHEVLRLLRS</sequence>
<keyword evidence="2" id="KW-1185">Reference proteome</keyword>
<dbReference type="EMBL" id="JANWTC010000010">
    <property type="protein sequence ID" value="MCS5480445.1"/>
    <property type="molecule type" value="Genomic_DNA"/>
</dbReference>
<organism evidence="1 2">
    <name type="scientific">Corynebacterium lemuris</name>
    <dbReference type="NCBI Taxonomy" id="1859292"/>
    <lineage>
        <taxon>Bacteria</taxon>
        <taxon>Bacillati</taxon>
        <taxon>Actinomycetota</taxon>
        <taxon>Actinomycetes</taxon>
        <taxon>Mycobacteriales</taxon>
        <taxon>Corynebacteriaceae</taxon>
        <taxon>Corynebacterium</taxon>
    </lineage>
</organism>
<evidence type="ECO:0000313" key="2">
    <source>
        <dbReference type="Proteomes" id="UP001205965"/>
    </source>
</evidence>
<gene>
    <name evidence="1" type="ORF">NYP18_12360</name>
</gene>
<protein>
    <submittedName>
        <fullName evidence="1">Uncharacterized protein</fullName>
    </submittedName>
</protein>
<reference evidence="1 2" key="1">
    <citation type="submission" date="2022-08" db="EMBL/GenBank/DDBJ databases">
        <title>YIM 101645 draft genome.</title>
        <authorList>
            <person name="Chen X."/>
        </authorList>
    </citation>
    <scope>NUCLEOTIDE SEQUENCE [LARGE SCALE GENOMIC DNA]</scope>
    <source>
        <strain evidence="1 2">YIM 101645</strain>
    </source>
</reference>
<accession>A0ABT2FYX3</accession>
<dbReference type="RefSeq" id="WP_259428508.1">
    <property type="nucleotide sequence ID" value="NZ_JANWTC010000010.1"/>
</dbReference>
<name>A0ABT2FYX3_9CORY</name>
<comment type="caution">
    <text evidence="1">The sequence shown here is derived from an EMBL/GenBank/DDBJ whole genome shotgun (WGS) entry which is preliminary data.</text>
</comment>
<evidence type="ECO:0000313" key="1">
    <source>
        <dbReference type="EMBL" id="MCS5480445.1"/>
    </source>
</evidence>
<proteinExistence type="predicted"/>
<dbReference type="Proteomes" id="UP001205965">
    <property type="component" value="Unassembled WGS sequence"/>
</dbReference>